<dbReference type="AlphaFoldDB" id="A0A3D3R838"/>
<evidence type="ECO:0000313" key="3">
    <source>
        <dbReference type="Proteomes" id="UP000263642"/>
    </source>
</evidence>
<organism evidence="2 3">
    <name type="scientific">Gimesia maris</name>
    <dbReference type="NCBI Taxonomy" id="122"/>
    <lineage>
        <taxon>Bacteria</taxon>
        <taxon>Pseudomonadati</taxon>
        <taxon>Planctomycetota</taxon>
        <taxon>Planctomycetia</taxon>
        <taxon>Planctomycetales</taxon>
        <taxon>Planctomycetaceae</taxon>
        <taxon>Gimesia</taxon>
    </lineage>
</organism>
<dbReference type="GO" id="GO:0016787">
    <property type="term" value="F:hydrolase activity"/>
    <property type="evidence" value="ECO:0007669"/>
    <property type="project" value="UniProtKB-KW"/>
</dbReference>
<proteinExistence type="predicted"/>
<sequence length="279" mass="31509">MEYIDAHSHVWTPDVKKYPLAPGYQVSDMVPPSFTAEELQAEMMPVGVNRVVLIQMSFYGFDNSYMLDSMAKYPGMFSGVAVIDQNGKNPTPEMLALKKKGVRGFRIRPQSKKVDEWLDGECMEEMWTTGVKEGMAMCCLMDAVGLPALDKMCQKHRDTTVVIDHLARIGVTGEIDPKEVDMLCKMAKHPNVYVKVSAFYALGKKKMPYHDLLPLIQKVYQAFGANRLMWATDCPYQVQGDHSYQASIGLVKNGLPFLSEMDKEWILEKTAENVFFQGI</sequence>
<evidence type="ECO:0000313" key="2">
    <source>
        <dbReference type="EMBL" id="HCO24177.1"/>
    </source>
</evidence>
<dbReference type="EMBL" id="DQAY01000083">
    <property type="protein sequence ID" value="HCO24177.1"/>
    <property type="molecule type" value="Genomic_DNA"/>
</dbReference>
<protein>
    <submittedName>
        <fullName evidence="2">Amidohydrolase</fullName>
    </submittedName>
</protein>
<dbReference type="Gene3D" id="3.20.20.140">
    <property type="entry name" value="Metal-dependent hydrolases"/>
    <property type="match status" value="1"/>
</dbReference>
<dbReference type="PANTHER" id="PTHR35563">
    <property type="entry name" value="BARREL METAL-DEPENDENT HYDROLASE, PUTATIVE (AFU_ORTHOLOGUE AFUA_1G16240)-RELATED"/>
    <property type="match status" value="1"/>
</dbReference>
<dbReference type="InterPro" id="IPR052358">
    <property type="entry name" value="Aro_Compnd_Degr_Hydrolases"/>
</dbReference>
<comment type="caution">
    <text evidence="2">The sequence shown here is derived from an EMBL/GenBank/DDBJ whole genome shotgun (WGS) entry which is preliminary data.</text>
</comment>
<reference evidence="2 3" key="1">
    <citation type="journal article" date="2018" name="Nat. Biotechnol.">
        <title>A standardized bacterial taxonomy based on genome phylogeny substantially revises the tree of life.</title>
        <authorList>
            <person name="Parks D.H."/>
            <person name="Chuvochina M."/>
            <person name="Waite D.W."/>
            <person name="Rinke C."/>
            <person name="Skarshewski A."/>
            <person name="Chaumeil P.A."/>
            <person name="Hugenholtz P."/>
        </authorList>
    </citation>
    <scope>NUCLEOTIDE SEQUENCE [LARGE SCALE GENOMIC DNA]</scope>
    <source>
        <strain evidence="2">UBA9375</strain>
    </source>
</reference>
<accession>A0A3D3R838</accession>
<evidence type="ECO:0000259" key="1">
    <source>
        <dbReference type="Pfam" id="PF04909"/>
    </source>
</evidence>
<dbReference type="Pfam" id="PF04909">
    <property type="entry name" value="Amidohydro_2"/>
    <property type="match status" value="1"/>
</dbReference>
<feature type="domain" description="Amidohydrolase-related" evidence="1">
    <location>
        <begin position="4"/>
        <end position="275"/>
    </location>
</feature>
<dbReference type="InterPro" id="IPR006680">
    <property type="entry name" value="Amidohydro-rel"/>
</dbReference>
<dbReference type="InterPro" id="IPR032466">
    <property type="entry name" value="Metal_Hydrolase"/>
</dbReference>
<keyword evidence="2" id="KW-0378">Hydrolase</keyword>
<dbReference type="SUPFAM" id="SSF51556">
    <property type="entry name" value="Metallo-dependent hydrolases"/>
    <property type="match status" value="1"/>
</dbReference>
<gene>
    <name evidence="2" type="ORF">DIT97_14445</name>
</gene>
<name>A0A3D3R838_9PLAN</name>
<dbReference type="PANTHER" id="PTHR35563:SF2">
    <property type="entry name" value="BARREL METAL-DEPENDENT HYDROLASE, PUTATIVE (AFU_ORTHOLOGUE AFUA_1G16240)-RELATED"/>
    <property type="match status" value="1"/>
</dbReference>
<dbReference type="Proteomes" id="UP000263642">
    <property type="component" value="Unassembled WGS sequence"/>
</dbReference>